<evidence type="ECO:0000313" key="11">
    <source>
        <dbReference type="EMBL" id="KAK0177685.1"/>
    </source>
</evidence>
<gene>
    <name evidence="11" type="ORF">PV328_001714</name>
</gene>
<dbReference type="InterPro" id="IPR004117">
    <property type="entry name" value="7tm6_olfct_rcpt"/>
</dbReference>
<dbReference type="EMBL" id="JAQQBS010000001">
    <property type="protein sequence ID" value="KAK0177685.1"/>
    <property type="molecule type" value="Genomic_DNA"/>
</dbReference>
<keyword evidence="5 10" id="KW-0552">Olfaction</keyword>
<comment type="subcellular location">
    <subcellularLocation>
        <location evidence="1 10">Cell membrane</location>
        <topology evidence="1 10">Multi-pass membrane protein</topology>
    </subcellularLocation>
</comment>
<keyword evidence="3 10" id="KW-0716">Sensory transduction</keyword>
<reference evidence="11" key="2">
    <citation type="submission" date="2023-03" db="EMBL/GenBank/DDBJ databases">
        <authorList>
            <person name="Inwood S.N."/>
            <person name="Skelly J.G."/>
            <person name="Guhlin J."/>
            <person name="Harrop T.W.R."/>
            <person name="Goldson S.G."/>
            <person name="Dearden P.K."/>
        </authorList>
    </citation>
    <scope>NUCLEOTIDE SEQUENCE</scope>
    <source>
        <strain evidence="11">Irish</strain>
        <tissue evidence="11">Whole body</tissue>
    </source>
</reference>
<dbReference type="GO" id="GO:0005549">
    <property type="term" value="F:odorant binding"/>
    <property type="evidence" value="ECO:0007669"/>
    <property type="project" value="InterPro"/>
</dbReference>
<evidence type="ECO:0000256" key="3">
    <source>
        <dbReference type="ARBA" id="ARBA00022606"/>
    </source>
</evidence>
<dbReference type="PANTHER" id="PTHR21137">
    <property type="entry name" value="ODORANT RECEPTOR"/>
    <property type="match status" value="1"/>
</dbReference>
<dbReference type="PANTHER" id="PTHR21137:SF35">
    <property type="entry name" value="ODORANT RECEPTOR 19A-RELATED"/>
    <property type="match status" value="1"/>
</dbReference>
<keyword evidence="9 10" id="KW-0807">Transducer</keyword>
<keyword evidence="2" id="KW-1003">Cell membrane</keyword>
<dbReference type="GO" id="GO:0004984">
    <property type="term" value="F:olfactory receptor activity"/>
    <property type="evidence" value="ECO:0007669"/>
    <property type="project" value="InterPro"/>
</dbReference>
<evidence type="ECO:0000256" key="7">
    <source>
        <dbReference type="ARBA" id="ARBA00023136"/>
    </source>
</evidence>
<proteinExistence type="inferred from homology"/>
<keyword evidence="8 10" id="KW-0675">Receptor</keyword>
<feature type="transmembrane region" description="Helical" evidence="10">
    <location>
        <begin position="296"/>
        <end position="316"/>
    </location>
</feature>
<dbReference type="GO" id="GO:0007165">
    <property type="term" value="P:signal transduction"/>
    <property type="evidence" value="ECO:0007669"/>
    <property type="project" value="UniProtKB-KW"/>
</dbReference>
<sequence>MRLLGISFGILEFFGFWRPTKLSGWKANLYNFYTIINLIILYFLALTQLIDFLQFSDNVAELMDKAMLMMSVINSCAKAGNILQKRSEILNLIKTLKNKPCLPRDKLDWIIQNKFDRDIKWNSLKYAIFIEVILGGVIISSLIKDTPQRKLALDAWLPYSINSEVTYWITYTYQFTAGIIGSFINISYDTLIPGCMMQTCAQLEIFKHRLNDLSQVHNKFNHDELSLSEANYQKQIMIEQKIISESIKHHSLILEFAESANAIFSYTIFIQYSISFIVICASTYNLSNLTPFTPEFISVVGYCFGMLVEIFVYCFYGNIVMDENDNVRNAIYDMDWVNLSVSTKKSLLTIMTRTLKPVTFTSGYIVVLSLNSLNGLLKLSYSAYNVLKQTS</sequence>
<evidence type="ECO:0000256" key="6">
    <source>
        <dbReference type="ARBA" id="ARBA00022989"/>
    </source>
</evidence>
<evidence type="ECO:0000313" key="12">
    <source>
        <dbReference type="Proteomes" id="UP001168990"/>
    </source>
</evidence>
<name>A0AA39KXS7_9HYME</name>
<keyword evidence="12" id="KW-1185">Reference proteome</keyword>
<feature type="transmembrane region" description="Helical" evidence="10">
    <location>
        <begin position="263"/>
        <end position="284"/>
    </location>
</feature>
<evidence type="ECO:0000256" key="10">
    <source>
        <dbReference type="RuleBase" id="RU351113"/>
    </source>
</evidence>
<dbReference type="Proteomes" id="UP001168990">
    <property type="component" value="Unassembled WGS sequence"/>
</dbReference>
<evidence type="ECO:0000256" key="5">
    <source>
        <dbReference type="ARBA" id="ARBA00022725"/>
    </source>
</evidence>
<evidence type="ECO:0000256" key="2">
    <source>
        <dbReference type="ARBA" id="ARBA00022475"/>
    </source>
</evidence>
<comment type="caution">
    <text evidence="10">Lacks conserved residue(s) required for the propagation of feature annotation.</text>
</comment>
<protein>
    <recommendedName>
        <fullName evidence="10">Odorant receptor</fullName>
    </recommendedName>
</protein>
<reference evidence="11" key="1">
    <citation type="journal article" date="2023" name="bioRxiv">
        <title>Scaffold-level genome assemblies of two parasitoid biocontrol wasps reveal the parthenogenesis mechanism and an associated novel virus.</title>
        <authorList>
            <person name="Inwood S."/>
            <person name="Skelly J."/>
            <person name="Guhlin J."/>
            <person name="Harrop T."/>
            <person name="Goldson S."/>
            <person name="Dearden P."/>
        </authorList>
    </citation>
    <scope>NUCLEOTIDE SEQUENCE</scope>
    <source>
        <strain evidence="11">Irish</strain>
        <tissue evidence="11">Whole body</tissue>
    </source>
</reference>
<comment type="caution">
    <text evidence="11">The sequence shown here is derived from an EMBL/GenBank/DDBJ whole genome shotgun (WGS) entry which is preliminary data.</text>
</comment>
<keyword evidence="4 10" id="KW-0812">Transmembrane</keyword>
<evidence type="ECO:0000256" key="1">
    <source>
        <dbReference type="ARBA" id="ARBA00004651"/>
    </source>
</evidence>
<evidence type="ECO:0000256" key="8">
    <source>
        <dbReference type="ARBA" id="ARBA00023170"/>
    </source>
</evidence>
<organism evidence="11 12">
    <name type="scientific">Microctonus aethiopoides</name>
    <dbReference type="NCBI Taxonomy" id="144406"/>
    <lineage>
        <taxon>Eukaryota</taxon>
        <taxon>Metazoa</taxon>
        <taxon>Ecdysozoa</taxon>
        <taxon>Arthropoda</taxon>
        <taxon>Hexapoda</taxon>
        <taxon>Insecta</taxon>
        <taxon>Pterygota</taxon>
        <taxon>Neoptera</taxon>
        <taxon>Endopterygota</taxon>
        <taxon>Hymenoptera</taxon>
        <taxon>Apocrita</taxon>
        <taxon>Ichneumonoidea</taxon>
        <taxon>Braconidae</taxon>
        <taxon>Euphorinae</taxon>
        <taxon>Microctonus</taxon>
    </lineage>
</organism>
<feature type="transmembrane region" description="Helical" evidence="10">
    <location>
        <begin position="31"/>
        <end position="53"/>
    </location>
</feature>
<feature type="transmembrane region" description="Helical" evidence="10">
    <location>
        <begin position="124"/>
        <end position="143"/>
    </location>
</feature>
<dbReference type="AlphaFoldDB" id="A0AA39KXS7"/>
<keyword evidence="6 10" id="KW-1133">Transmembrane helix</keyword>
<feature type="transmembrane region" description="Helical" evidence="10">
    <location>
        <begin position="165"/>
        <end position="188"/>
    </location>
</feature>
<evidence type="ECO:0000256" key="9">
    <source>
        <dbReference type="ARBA" id="ARBA00023224"/>
    </source>
</evidence>
<keyword evidence="7 10" id="KW-0472">Membrane</keyword>
<evidence type="ECO:0000256" key="4">
    <source>
        <dbReference type="ARBA" id="ARBA00022692"/>
    </source>
</evidence>
<dbReference type="Pfam" id="PF02949">
    <property type="entry name" value="7tm_6"/>
    <property type="match status" value="1"/>
</dbReference>
<comment type="similarity">
    <text evidence="10">Belongs to the insect chemoreceptor superfamily. Heteromeric odorant receptor channel (TC 1.A.69) family.</text>
</comment>
<accession>A0AA39KXS7</accession>
<dbReference type="GO" id="GO:0005886">
    <property type="term" value="C:plasma membrane"/>
    <property type="evidence" value="ECO:0007669"/>
    <property type="project" value="UniProtKB-SubCell"/>
</dbReference>